<evidence type="ECO:0000313" key="1">
    <source>
        <dbReference type="EMBL" id="OGI59736.1"/>
    </source>
</evidence>
<organism evidence="1 2">
    <name type="scientific">Candidatus Nomurabacteria bacterium RIFCSPHIGHO2_01_FULL_38_19</name>
    <dbReference type="NCBI Taxonomy" id="1801732"/>
    <lineage>
        <taxon>Bacteria</taxon>
        <taxon>Candidatus Nomuraibacteriota</taxon>
    </lineage>
</organism>
<accession>A0A1F6UQW4</accession>
<dbReference type="AlphaFoldDB" id="A0A1F6UQW4"/>
<proteinExistence type="predicted"/>
<dbReference type="STRING" id="1801732.A2814_00265"/>
<sequence length="421" mass="49193">MNQLTAVKLSPTIEKVSFRNMIPEIPSTTYGTFGLYRYPAKFIPQIIAFILKEYGYPNIKIIDPFAGSGTTGLVARIYGFDYEVWDLNPMLALLHNAATMSPQGIDTEELINQIMSFNKPFIPNWSKISYWYPEKVIPIISNCWGFYHNNSNEKLKQLILTPLLKLTRRYSYNDQQRQKLSRSSMAIKKANKLVEKQDWQSFFYKTLLNEIYTANKKFKEYGELQKTKIPKGTVKAGIDAFNESKKLSLNKNNCWNFLITSPPYLQAQEYIRNSKMDLFWLGYNENQVRELSRKELPYGKVEEIEICSPLYFSYRDKIKEPHLKKMYEQYFHGVLGTLTQLSNHISDYLFLFVGSASVRSIPIPIDKIFIEHFENSGWTHEKTYSDSIVSRVLFRSEINPANGLKDKRILTEQLVILRKKY</sequence>
<protein>
    <submittedName>
        <fullName evidence="1">Uncharacterized protein</fullName>
    </submittedName>
</protein>
<gene>
    <name evidence="1" type="ORF">A2814_00265</name>
</gene>
<dbReference type="Proteomes" id="UP000177869">
    <property type="component" value="Unassembled WGS sequence"/>
</dbReference>
<dbReference type="SUPFAM" id="SSF53335">
    <property type="entry name" value="S-adenosyl-L-methionine-dependent methyltransferases"/>
    <property type="match status" value="2"/>
</dbReference>
<dbReference type="EMBL" id="MFTI01000027">
    <property type="protein sequence ID" value="OGI59736.1"/>
    <property type="molecule type" value="Genomic_DNA"/>
</dbReference>
<dbReference type="Gene3D" id="3.40.50.150">
    <property type="entry name" value="Vaccinia Virus protein VP39"/>
    <property type="match status" value="1"/>
</dbReference>
<name>A0A1F6UQW4_9BACT</name>
<reference evidence="1 2" key="1">
    <citation type="journal article" date="2016" name="Nat. Commun.">
        <title>Thousands of microbial genomes shed light on interconnected biogeochemical processes in an aquifer system.</title>
        <authorList>
            <person name="Anantharaman K."/>
            <person name="Brown C.T."/>
            <person name="Hug L.A."/>
            <person name="Sharon I."/>
            <person name="Castelle C.J."/>
            <person name="Probst A.J."/>
            <person name="Thomas B.C."/>
            <person name="Singh A."/>
            <person name="Wilkins M.J."/>
            <person name="Karaoz U."/>
            <person name="Brodie E.L."/>
            <person name="Williams K.H."/>
            <person name="Hubbard S.S."/>
            <person name="Banfield J.F."/>
        </authorList>
    </citation>
    <scope>NUCLEOTIDE SEQUENCE [LARGE SCALE GENOMIC DNA]</scope>
</reference>
<evidence type="ECO:0000313" key="2">
    <source>
        <dbReference type="Proteomes" id="UP000177869"/>
    </source>
</evidence>
<comment type="caution">
    <text evidence="1">The sequence shown here is derived from an EMBL/GenBank/DDBJ whole genome shotgun (WGS) entry which is preliminary data.</text>
</comment>
<dbReference type="InterPro" id="IPR029063">
    <property type="entry name" value="SAM-dependent_MTases_sf"/>
</dbReference>